<comment type="caution">
    <text evidence="16">The sequence shown here is derived from an EMBL/GenBank/DDBJ whole genome shotgun (WGS) entry which is preliminary data.</text>
</comment>
<dbReference type="Pfam" id="PF04602">
    <property type="entry name" value="Arabinose_trans"/>
    <property type="match status" value="1"/>
</dbReference>
<dbReference type="AlphaFoldDB" id="A0A840ENL7"/>
<dbReference type="Gene3D" id="2.60.120.610">
    <property type="entry name" value="arabinofuranosyltransferase like domain"/>
    <property type="match status" value="1"/>
</dbReference>
<evidence type="ECO:0000259" key="15">
    <source>
        <dbReference type="Pfam" id="PF17689"/>
    </source>
</evidence>
<dbReference type="Pfam" id="PF14896">
    <property type="entry name" value="Arabino_trans_C"/>
    <property type="match status" value="1"/>
</dbReference>
<protein>
    <submittedName>
        <fullName evidence="16">Arabinosyltransferase B</fullName>
        <ecNumber evidence="16">2.4.2.-</ecNumber>
    </submittedName>
</protein>
<keyword evidence="4" id="KW-1003">Cell membrane</keyword>
<dbReference type="Proteomes" id="UP000551501">
    <property type="component" value="Unassembled WGS sequence"/>
</dbReference>
<feature type="transmembrane region" description="Helical" evidence="12">
    <location>
        <begin position="244"/>
        <end position="268"/>
    </location>
</feature>
<keyword evidence="7 12" id="KW-0812">Transmembrane</keyword>
<feature type="transmembrane region" description="Helical" evidence="12">
    <location>
        <begin position="406"/>
        <end position="438"/>
    </location>
</feature>
<dbReference type="InterPro" id="IPR032731">
    <property type="entry name" value="Arabino_trans_C"/>
</dbReference>
<keyword evidence="9 12" id="KW-0472">Membrane</keyword>
<feature type="domain" description="Arabinosyltransferas concanavalin like" evidence="15">
    <location>
        <begin position="45"/>
        <end position="202"/>
    </location>
</feature>
<dbReference type="EMBL" id="JACIFP010000001">
    <property type="protein sequence ID" value="MBB4134405.1"/>
    <property type="molecule type" value="Genomic_DNA"/>
</dbReference>
<evidence type="ECO:0000256" key="4">
    <source>
        <dbReference type="ARBA" id="ARBA00022475"/>
    </source>
</evidence>
<feature type="compositionally biased region" description="Acidic residues" evidence="11">
    <location>
        <begin position="808"/>
        <end position="822"/>
    </location>
</feature>
<feature type="transmembrane region" description="Helical" evidence="12">
    <location>
        <begin position="684"/>
        <end position="705"/>
    </location>
</feature>
<feature type="transmembrane region" description="Helical" evidence="12">
    <location>
        <begin position="352"/>
        <end position="373"/>
    </location>
</feature>
<feature type="transmembrane region" description="Helical" evidence="12">
    <location>
        <begin position="324"/>
        <end position="340"/>
    </location>
</feature>
<gene>
    <name evidence="16" type="ORF">BKA16_000957</name>
</gene>
<feature type="transmembrane region" description="Helical" evidence="12">
    <location>
        <begin position="450"/>
        <end position="470"/>
    </location>
</feature>
<dbReference type="Gene3D" id="3.40.190.160">
    <property type="match status" value="1"/>
</dbReference>
<accession>A0A840ENL7</accession>
<sequence length="1105" mass="118496">MTDLNDAPATDVRGGDYRVAKIVAAVAGLLGFLMAVVTPILPVDQKTADLSWPQNDAITNVTAPMVSFVPIHMSASVPCSLAERLPAAGGDLMSTIPADGSQATARGLFVRASDQDISLVVRDVVLTSVDRATAERTPGCAFTFSGDGDGVRAQITGVPASDTTSYRTPNPDMRPQIVGVFSDLPADAPRDGLALDAKIDTRFINSPTPVKLTVIVVGILMTLASLIALGVLDARDGRGHRRFLPAGWFTVRGPDVFVFIALAAWWLIGGNTSDDGYNITVARITGDAGYADNYFRYFGVPQDPFGWHFQVLAWMTHVSVATPWLRLPALLLGLLGWWLISREAIPRLGRAVRNSTAAVWAGATVFLAIWMPYNNGIRPEPAEAVGALLTWVCVERAIATRRLLPYAVAAVAAAFTLALAPGGLMAAAALIAGLRPLVKGIVSRRRRDGVVALVAPLLAAGTAVLFMIFYSQALGPLLEGNKVATEVGPTEEWWREPTRYYWLVLNTGDGTFPRRFGILMMILALVVAIFRLVSSRHPAGISRGPFWRLIGVMIGTMFFTSFTPTKWTHHFGIYAAIGAVLVAGTAAMMAPKILRSRRNRTFFAAAVLLVTAVATAGTNMWWYVGSYGVPWWDRPIEIAGVKLSWVALIATLVVAAVGLWFHFRDDFTDDDVRTGDRRTGLLRFTFSPIPVIAGVVVVFMLFSFVKAAWVQRDSWSWASSNARALTGDECGLANDVLVEADPNAAVLKPAAVDGRPAPSTRAALGAQNTGFTADGVPSTVLIDPLDQRRSAADEDEGTTPPTAGGQTVEDDSGSDEITEIDDAGEPAPTAAQAELPYGLDPATVPMLGSYGSKQVSELTTGWYDMGVAAGQAGDDRPLLSVAAAGSIAAVNDLGAVTSGRRVVAEYGRMGPDGRVIPVGAPQVPQDAFSTSANWRTLRFPLADAPPRASVVRLHIVDDAMAIQEWVAITPPRLPKLASLNDVVGRTDPVFIDWMPGLVFPCQRPMGVRYGLLELPQWRIMPDAEATRQNTQTWQDGVNGGPLGITEALLRYTLVPTYLRNDWSRDWGGLERFAPIVPDAKPAEIQTGSQTVSGLDNPAPMRAKGY</sequence>
<dbReference type="InterPro" id="IPR027451">
    <property type="entry name" value="EmbABC_dom1"/>
</dbReference>
<evidence type="ECO:0000313" key="16">
    <source>
        <dbReference type="EMBL" id="MBB4134405.1"/>
    </source>
</evidence>
<keyword evidence="10" id="KW-0961">Cell wall biogenesis/degradation</keyword>
<proteinExistence type="inferred from homology"/>
<comment type="function">
    <text evidence="1">Arabinosyl transferase responsible for the polymerization of arabinose into the arabinan of arabinogalactan.</text>
</comment>
<feature type="transmembrane region" description="Helical" evidence="12">
    <location>
        <begin position="546"/>
        <end position="565"/>
    </location>
</feature>
<reference evidence="16 17" key="1">
    <citation type="submission" date="2020-08" db="EMBL/GenBank/DDBJ databases">
        <title>Sequencing the genomes of 1000 actinobacteria strains.</title>
        <authorList>
            <person name="Klenk H.-P."/>
        </authorList>
    </citation>
    <scope>NUCLEOTIDE SEQUENCE [LARGE SCALE GENOMIC DNA]</scope>
    <source>
        <strain evidence="16 17">DSM 45298</strain>
    </source>
</reference>
<dbReference type="InterPro" id="IPR007680">
    <property type="entry name" value="Arabino_trans_central"/>
</dbReference>
<evidence type="ECO:0000256" key="8">
    <source>
        <dbReference type="ARBA" id="ARBA00022989"/>
    </source>
</evidence>
<evidence type="ECO:0000256" key="7">
    <source>
        <dbReference type="ARBA" id="ARBA00022692"/>
    </source>
</evidence>
<evidence type="ECO:0000256" key="2">
    <source>
        <dbReference type="ARBA" id="ARBA00004651"/>
    </source>
</evidence>
<dbReference type="GO" id="GO:0071555">
    <property type="term" value="P:cell wall organization"/>
    <property type="evidence" value="ECO:0007669"/>
    <property type="project" value="UniProtKB-KW"/>
</dbReference>
<evidence type="ECO:0000256" key="1">
    <source>
        <dbReference type="ARBA" id="ARBA00003001"/>
    </source>
</evidence>
<dbReference type="EC" id="2.4.2.-" evidence="16"/>
<evidence type="ECO:0000256" key="12">
    <source>
        <dbReference type="SAM" id="Phobius"/>
    </source>
</evidence>
<keyword evidence="17" id="KW-1185">Reference proteome</keyword>
<comment type="subcellular location">
    <subcellularLocation>
        <location evidence="2">Cell membrane</location>
        <topology evidence="2">Multi-pass membrane protein</topology>
    </subcellularLocation>
</comment>
<dbReference type="RefSeq" id="WP_183369582.1">
    <property type="nucleotide sequence ID" value="NZ_BAABHL010000128.1"/>
</dbReference>
<name>A0A840ENL7_9ACTN</name>
<organism evidence="16 17">
    <name type="scientific">Gordonia humi</name>
    <dbReference type="NCBI Taxonomy" id="686429"/>
    <lineage>
        <taxon>Bacteria</taxon>
        <taxon>Bacillati</taxon>
        <taxon>Actinomycetota</taxon>
        <taxon>Actinomycetes</taxon>
        <taxon>Mycobacteriales</taxon>
        <taxon>Gordoniaceae</taxon>
        <taxon>Gordonia</taxon>
    </lineage>
</organism>
<evidence type="ECO:0000256" key="3">
    <source>
        <dbReference type="ARBA" id="ARBA00008195"/>
    </source>
</evidence>
<feature type="transmembrane region" description="Helical" evidence="12">
    <location>
        <begin position="516"/>
        <end position="534"/>
    </location>
</feature>
<keyword evidence="5 16" id="KW-0328">Glycosyltransferase</keyword>
<feature type="region of interest" description="Disordered" evidence="11">
    <location>
        <begin position="789"/>
        <end position="822"/>
    </location>
</feature>
<dbReference type="Gene3D" id="2.60.120.940">
    <property type="entry name" value="EmbC, C-terminal domain, subdomain 2"/>
    <property type="match status" value="1"/>
</dbReference>
<dbReference type="InterPro" id="IPR042486">
    <property type="entry name" value="Arabino_trans_C_2"/>
</dbReference>
<feature type="transmembrane region" description="Helical" evidence="12">
    <location>
        <begin position="602"/>
        <end position="623"/>
    </location>
</feature>
<dbReference type="GO" id="GO:0052636">
    <property type="term" value="F:arabinosyltransferase activity"/>
    <property type="evidence" value="ECO:0007669"/>
    <property type="project" value="InterPro"/>
</dbReference>
<feature type="transmembrane region" description="Helical" evidence="12">
    <location>
        <begin position="571"/>
        <end position="590"/>
    </location>
</feature>
<dbReference type="GO" id="GO:0071766">
    <property type="term" value="P:Actinobacterium-type cell wall biogenesis"/>
    <property type="evidence" value="ECO:0007669"/>
    <property type="project" value="InterPro"/>
</dbReference>
<dbReference type="InterPro" id="IPR040920">
    <property type="entry name" value="Arabino_trans_N"/>
</dbReference>
<dbReference type="GO" id="GO:0005886">
    <property type="term" value="C:plasma membrane"/>
    <property type="evidence" value="ECO:0007669"/>
    <property type="project" value="UniProtKB-SubCell"/>
</dbReference>
<comment type="similarity">
    <text evidence="3">Belongs to the emb family.</text>
</comment>
<keyword evidence="6 16" id="KW-0808">Transferase</keyword>
<feature type="domain" description="Arabinofuranosyltransferase central" evidence="13">
    <location>
        <begin position="206"/>
        <end position="664"/>
    </location>
</feature>
<feature type="transmembrane region" description="Helical" evidence="12">
    <location>
        <begin position="643"/>
        <end position="663"/>
    </location>
</feature>
<evidence type="ECO:0000256" key="11">
    <source>
        <dbReference type="SAM" id="MobiDB-lite"/>
    </source>
</evidence>
<keyword evidence="8 12" id="KW-1133">Transmembrane helix</keyword>
<feature type="transmembrane region" description="Helical" evidence="12">
    <location>
        <begin position="22"/>
        <end position="41"/>
    </location>
</feature>
<evidence type="ECO:0000259" key="14">
    <source>
        <dbReference type="Pfam" id="PF14896"/>
    </source>
</evidence>
<feature type="region of interest" description="Disordered" evidence="11">
    <location>
        <begin position="1084"/>
        <end position="1105"/>
    </location>
</feature>
<feature type="domain" description="Arabinosyltransferase C-terminal" evidence="14">
    <location>
        <begin position="702"/>
        <end position="1101"/>
    </location>
</feature>
<evidence type="ECO:0000256" key="6">
    <source>
        <dbReference type="ARBA" id="ARBA00022679"/>
    </source>
</evidence>
<evidence type="ECO:0000259" key="13">
    <source>
        <dbReference type="Pfam" id="PF04602"/>
    </source>
</evidence>
<evidence type="ECO:0000256" key="10">
    <source>
        <dbReference type="ARBA" id="ARBA00023316"/>
    </source>
</evidence>
<evidence type="ECO:0000256" key="5">
    <source>
        <dbReference type="ARBA" id="ARBA00022676"/>
    </source>
</evidence>
<evidence type="ECO:0000313" key="17">
    <source>
        <dbReference type="Proteomes" id="UP000551501"/>
    </source>
</evidence>
<feature type="transmembrane region" description="Helical" evidence="12">
    <location>
        <begin position="212"/>
        <end position="232"/>
    </location>
</feature>
<dbReference type="Pfam" id="PF17689">
    <property type="entry name" value="Arabino_trans_N"/>
    <property type="match status" value="1"/>
</dbReference>
<evidence type="ECO:0000256" key="9">
    <source>
        <dbReference type="ARBA" id="ARBA00023136"/>
    </source>
</evidence>